<dbReference type="SUPFAM" id="SSF53756">
    <property type="entry name" value="UDP-Glycosyltransferase/glycogen phosphorylase"/>
    <property type="match status" value="1"/>
</dbReference>
<protein>
    <recommendedName>
        <fullName evidence="1">Glycosyl transferase family 28 C-terminal domain-containing protein</fullName>
    </recommendedName>
</protein>
<keyword evidence="3" id="KW-1185">Reference proteome</keyword>
<dbReference type="PANTHER" id="PTHR21015:SF22">
    <property type="entry name" value="GLYCOSYLTRANSFERASE"/>
    <property type="match status" value="1"/>
</dbReference>
<reference evidence="2" key="1">
    <citation type="submission" date="2022-09" db="EMBL/GenBank/DDBJ databases">
        <title>Aureispira anguillicida sp. nov., isolated from Leptocephalus of Japanese eel Anguilla japonica.</title>
        <authorList>
            <person name="Yuasa K."/>
            <person name="Mekata T."/>
            <person name="Ikunari K."/>
        </authorList>
    </citation>
    <scope>NUCLEOTIDE SEQUENCE</scope>
    <source>
        <strain evidence="2">EL160426</strain>
    </source>
</reference>
<dbReference type="Pfam" id="PF04101">
    <property type="entry name" value="Glyco_tran_28_C"/>
    <property type="match status" value="1"/>
</dbReference>
<dbReference type="KEGG" id="aup:AsAng_0062830"/>
<proteinExistence type="predicted"/>
<feature type="domain" description="Glycosyl transferase family 28 C-terminal" evidence="1">
    <location>
        <begin position="268"/>
        <end position="389"/>
    </location>
</feature>
<organism evidence="2 3">
    <name type="scientific">Aureispira anguillae</name>
    <dbReference type="NCBI Taxonomy" id="2864201"/>
    <lineage>
        <taxon>Bacteria</taxon>
        <taxon>Pseudomonadati</taxon>
        <taxon>Bacteroidota</taxon>
        <taxon>Saprospiria</taxon>
        <taxon>Saprospirales</taxon>
        <taxon>Saprospiraceae</taxon>
        <taxon>Aureispira</taxon>
    </lineage>
</organism>
<dbReference type="Proteomes" id="UP001060919">
    <property type="component" value="Chromosome"/>
</dbReference>
<accession>A0A915YM09</accession>
<dbReference type="PANTHER" id="PTHR21015">
    <property type="entry name" value="UDP-N-ACETYLGLUCOSAMINE--N-ACETYLMURAMYL-(PENTAPEPTIDE) PYROPHOSPHORYL-UNDECAPRENOL N-ACETYLGLUCOSAMINE TRANSFERASE 1"/>
    <property type="match status" value="1"/>
</dbReference>
<dbReference type="AlphaFoldDB" id="A0A915YM09"/>
<evidence type="ECO:0000259" key="1">
    <source>
        <dbReference type="Pfam" id="PF04101"/>
    </source>
</evidence>
<dbReference type="InterPro" id="IPR007235">
    <property type="entry name" value="Glyco_trans_28_C"/>
</dbReference>
<evidence type="ECO:0000313" key="2">
    <source>
        <dbReference type="EMBL" id="BDS15499.1"/>
    </source>
</evidence>
<gene>
    <name evidence="2" type="ORF">AsAng_0062830</name>
</gene>
<evidence type="ECO:0000313" key="3">
    <source>
        <dbReference type="Proteomes" id="UP001060919"/>
    </source>
</evidence>
<dbReference type="GO" id="GO:0016758">
    <property type="term" value="F:hexosyltransferase activity"/>
    <property type="evidence" value="ECO:0007669"/>
    <property type="project" value="InterPro"/>
</dbReference>
<dbReference type="EMBL" id="AP026867">
    <property type="protein sequence ID" value="BDS15499.1"/>
    <property type="molecule type" value="Genomic_DNA"/>
</dbReference>
<dbReference type="Gene3D" id="3.40.50.2000">
    <property type="entry name" value="Glycogen Phosphorylase B"/>
    <property type="match status" value="1"/>
</dbReference>
<name>A0A915YM09_9BACT</name>
<sequence>MRKIIHLYTENKPLLQKLDAVSIISTKSDPSLLVRRLLHYFKQKKQLKSQKNILIAVLNWGLGHATRCIPIIDEFIKQRANVVLASDGDALLLLQQKYPNLTRIELPAYGIHYKGDNMLLNILPQVPKIINAICLERKKLNSIIQDHQITTIISDNRFGMYHKKIPSIFLTHQLNIQIPYPWLESIVAKFNHYFIRKFDECWVPDVEAEPSLAGLLSHQKKLKNVRYIGVLSRMSIPTQLSLKWDVLVVLSGPEPQRTYLEQKIIAQAKNLPFQFLIVAGRPSVREEREIGKNIFWRSFMNQKELEQAMAQSRVLVTRSGYSTIMDLVAMECHKVLLIPTPGQTEQEYLANRFAEAGTFLCQPQNALNLEKGIGYLMQHEMKQLAKPIAISLKDAILSCLSR</sequence>